<evidence type="ECO:0000313" key="3">
    <source>
        <dbReference type="Proteomes" id="UP000660729"/>
    </source>
</evidence>
<dbReference type="EMBL" id="JABCIY010000003">
    <property type="protein sequence ID" value="KAF7198123.1"/>
    <property type="molecule type" value="Genomic_DNA"/>
</dbReference>
<name>A0A8H6RVG7_9PEZI</name>
<dbReference type="OrthoDB" id="3770080at2759"/>
<comment type="caution">
    <text evidence="2">The sequence shown here is derived from an EMBL/GenBank/DDBJ whole genome shotgun (WGS) entry which is preliminary data.</text>
</comment>
<evidence type="ECO:0000313" key="2">
    <source>
        <dbReference type="EMBL" id="KAF7198123.1"/>
    </source>
</evidence>
<feature type="domain" description="Heterokaryon incompatibility" evidence="1">
    <location>
        <begin position="125"/>
        <end position="267"/>
    </location>
</feature>
<gene>
    <name evidence="2" type="ORF">HII31_00479</name>
</gene>
<protein>
    <recommendedName>
        <fullName evidence="1">Heterokaryon incompatibility domain-containing protein</fullName>
    </recommendedName>
</protein>
<reference evidence="2" key="1">
    <citation type="submission" date="2020-04" db="EMBL/GenBank/DDBJ databases">
        <title>Draft genome resource of the tomato pathogen Pseudocercospora fuligena.</title>
        <authorList>
            <person name="Zaccaron A."/>
        </authorList>
    </citation>
    <scope>NUCLEOTIDE SEQUENCE</scope>
    <source>
        <strain evidence="2">PF001</strain>
    </source>
</reference>
<evidence type="ECO:0000259" key="1">
    <source>
        <dbReference type="Pfam" id="PF06985"/>
    </source>
</evidence>
<accession>A0A8H6RVG7</accession>
<dbReference type="PANTHER" id="PTHR33112">
    <property type="entry name" value="DOMAIN PROTEIN, PUTATIVE-RELATED"/>
    <property type="match status" value="1"/>
</dbReference>
<sequence length="582" mass="66107">MVDVDGPPYVVWTVTFSDSPEVKPFAHFHQGPIEDERGVSGRYTLIPLHGQEPLVDRIQSAVRPNLVPASSLSMKRARAWIEECLSSHGSCVSVDSFEMPTRVLAVGTAERPQLQLTEQPQRSHYAALSYCWGGDQPAKTTVQSLPAYCKHIDIDTLPSAVKDAIQVTRALQIPYLWVDAFCIVQDDENDKTRELALMQSIYKGSNVVLAATSTTSSVESFLLPRSKLRPIKMNVQYNTDMQGEMLLIPTEMVLDYSIHKRAWTYQEMALAPRVLSFERPGLRFYCLEMDRDEDPDKLHWAAFGNGHLNRTSQTNLQKPHPEGWIEIVEKYASRRLTDVHDRLLALLALTQAYSETATVKHFLVGLWREDLPYQLMWRSGRPDMATRADSYVAPTWSWASLFDGGVDFQALYDEDLEELEFTATVIDATASPVSPILPFGQVADGHIMLRGWTKPLIWLHRDVQQPLKPGQESFEAYKISHLAADIETRRLIPNLEIHIDCYDEWVGYDDVELLAVEFCTFFDPAPMHGSAEDLRGLGLLLLPLEGLDKDVYRRAGIFRLRNPPEGDWWFDTMSIEKTLKII</sequence>
<dbReference type="Proteomes" id="UP000660729">
    <property type="component" value="Unassembled WGS sequence"/>
</dbReference>
<organism evidence="2 3">
    <name type="scientific">Pseudocercospora fuligena</name>
    <dbReference type="NCBI Taxonomy" id="685502"/>
    <lineage>
        <taxon>Eukaryota</taxon>
        <taxon>Fungi</taxon>
        <taxon>Dikarya</taxon>
        <taxon>Ascomycota</taxon>
        <taxon>Pezizomycotina</taxon>
        <taxon>Dothideomycetes</taxon>
        <taxon>Dothideomycetidae</taxon>
        <taxon>Mycosphaerellales</taxon>
        <taxon>Mycosphaerellaceae</taxon>
        <taxon>Pseudocercospora</taxon>
    </lineage>
</organism>
<dbReference type="Pfam" id="PF06985">
    <property type="entry name" value="HET"/>
    <property type="match status" value="1"/>
</dbReference>
<keyword evidence="3" id="KW-1185">Reference proteome</keyword>
<dbReference type="PANTHER" id="PTHR33112:SF16">
    <property type="entry name" value="HETEROKARYON INCOMPATIBILITY DOMAIN-CONTAINING PROTEIN"/>
    <property type="match status" value="1"/>
</dbReference>
<dbReference type="AlphaFoldDB" id="A0A8H6RVG7"/>
<dbReference type="InterPro" id="IPR010730">
    <property type="entry name" value="HET"/>
</dbReference>
<proteinExistence type="predicted"/>